<name>A0ABP7V4G7_9ACTN</name>
<dbReference type="SUPFAM" id="SSF51735">
    <property type="entry name" value="NAD(P)-binding Rossmann-fold domains"/>
    <property type="match status" value="1"/>
</dbReference>
<dbReference type="InterPro" id="IPR036291">
    <property type="entry name" value="NAD(P)-bd_dom_sf"/>
</dbReference>
<evidence type="ECO:0000256" key="2">
    <source>
        <dbReference type="ARBA" id="ARBA00023002"/>
    </source>
</evidence>
<sequence>MSRILITGSSDGLGLMAGRLLAGDGHRVTLHARNSERARDALEALPEAEAVVVGDLGAIAGMRSVARQANELGRYDAVIHNAGVGYREPRIETVDGLSQVFAVNVLAPYLLTALITPPDRLVYLSSGMHRDGHPDLSDPQWVGRRWNGAQAYSDSKLFDVVLAFAVARAWPEVLSNAVEPGWVPTKMGGPGAPDDLTLGAVTQAWLATSDEPEATVTGGYFYHQRPREVHPAARSLKVQDDLLALCAELTGTSLPSL</sequence>
<keyword evidence="2" id="KW-0560">Oxidoreductase</keyword>
<reference evidence="4" key="1">
    <citation type="journal article" date="2019" name="Int. J. Syst. Evol. Microbiol.">
        <title>The Global Catalogue of Microorganisms (GCM) 10K type strain sequencing project: providing services to taxonomists for standard genome sequencing and annotation.</title>
        <authorList>
            <consortium name="The Broad Institute Genomics Platform"/>
            <consortium name="The Broad Institute Genome Sequencing Center for Infectious Disease"/>
            <person name="Wu L."/>
            <person name="Ma J."/>
        </authorList>
    </citation>
    <scope>NUCLEOTIDE SEQUENCE [LARGE SCALE GENOMIC DNA]</scope>
    <source>
        <strain evidence="4">JCM 16702</strain>
    </source>
</reference>
<evidence type="ECO:0000256" key="1">
    <source>
        <dbReference type="ARBA" id="ARBA00006484"/>
    </source>
</evidence>
<dbReference type="PANTHER" id="PTHR24320:SF274">
    <property type="entry name" value="CHAIN DEHYDROGENASE, PUTATIVE (AFU_ORTHOLOGUE AFUA_4G00440)-RELATED"/>
    <property type="match status" value="1"/>
</dbReference>
<dbReference type="PRINTS" id="PR00081">
    <property type="entry name" value="GDHRDH"/>
</dbReference>
<comment type="similarity">
    <text evidence="1">Belongs to the short-chain dehydrogenases/reductases (SDR) family.</text>
</comment>
<accession>A0ABP7V4G7</accession>
<organism evidence="3 4">
    <name type="scientific">Actinomadura miaoliensis</name>
    <dbReference type="NCBI Taxonomy" id="430685"/>
    <lineage>
        <taxon>Bacteria</taxon>
        <taxon>Bacillati</taxon>
        <taxon>Actinomycetota</taxon>
        <taxon>Actinomycetes</taxon>
        <taxon>Streptosporangiales</taxon>
        <taxon>Thermomonosporaceae</taxon>
        <taxon>Actinomadura</taxon>
    </lineage>
</organism>
<dbReference type="InterPro" id="IPR002347">
    <property type="entry name" value="SDR_fam"/>
</dbReference>
<keyword evidence="4" id="KW-1185">Reference proteome</keyword>
<gene>
    <name evidence="3" type="ORF">GCM10022214_09390</name>
</gene>
<evidence type="ECO:0000313" key="3">
    <source>
        <dbReference type="EMBL" id="GAA4059084.1"/>
    </source>
</evidence>
<comment type="caution">
    <text evidence="3">The sequence shown here is derived from an EMBL/GenBank/DDBJ whole genome shotgun (WGS) entry which is preliminary data.</text>
</comment>
<dbReference type="Proteomes" id="UP001500683">
    <property type="component" value="Unassembled WGS sequence"/>
</dbReference>
<dbReference type="EMBL" id="BAAAZG010000002">
    <property type="protein sequence ID" value="GAA4059084.1"/>
    <property type="molecule type" value="Genomic_DNA"/>
</dbReference>
<dbReference type="PANTHER" id="PTHR24320">
    <property type="entry name" value="RETINOL DEHYDROGENASE"/>
    <property type="match status" value="1"/>
</dbReference>
<dbReference type="Gene3D" id="3.40.50.720">
    <property type="entry name" value="NAD(P)-binding Rossmann-like Domain"/>
    <property type="match status" value="1"/>
</dbReference>
<evidence type="ECO:0000313" key="4">
    <source>
        <dbReference type="Proteomes" id="UP001500683"/>
    </source>
</evidence>
<proteinExistence type="inferred from homology"/>
<protein>
    <submittedName>
        <fullName evidence="3">SDR family NAD(P)-dependent oxidoreductase</fullName>
    </submittedName>
</protein>
<dbReference type="Pfam" id="PF00106">
    <property type="entry name" value="adh_short"/>
    <property type="match status" value="1"/>
</dbReference>